<dbReference type="RefSeq" id="XP_011016136.1">
    <property type="nucleotide sequence ID" value="XM_011017834.1"/>
</dbReference>
<dbReference type="GeneID" id="105119670"/>
<dbReference type="PANTHER" id="PTHR47990">
    <property type="entry name" value="2-OXOGLUTARATE (2OG) AND FE(II)-DEPENDENT OXYGENASE SUPERFAMILY PROTEIN-RELATED"/>
    <property type="match status" value="1"/>
</dbReference>
<dbReference type="KEGG" id="peu:105119670"/>
<dbReference type="Proteomes" id="UP000694918">
    <property type="component" value="Unplaced"/>
</dbReference>
<keyword evidence="2 3" id="KW-0408">Iron</keyword>
<evidence type="ECO:0000256" key="4">
    <source>
        <dbReference type="SAM" id="Coils"/>
    </source>
</evidence>
<evidence type="ECO:0000256" key="1">
    <source>
        <dbReference type="ARBA" id="ARBA00022723"/>
    </source>
</evidence>
<dbReference type="Pfam" id="PF14226">
    <property type="entry name" value="DIOX_N"/>
    <property type="match status" value="1"/>
</dbReference>
<dbReference type="Gene3D" id="2.60.120.330">
    <property type="entry name" value="B-lactam Antibiotic, Isopenicillin N Synthase, Chain"/>
    <property type="match status" value="1"/>
</dbReference>
<comment type="similarity">
    <text evidence="3">Belongs to the iron/ascorbate-dependent oxidoreductase family.</text>
</comment>
<dbReference type="InterPro" id="IPR044861">
    <property type="entry name" value="IPNS-like_FE2OG_OXY"/>
</dbReference>
<gene>
    <name evidence="7" type="primary">LOC105119670</name>
</gene>
<evidence type="ECO:0000256" key="2">
    <source>
        <dbReference type="ARBA" id="ARBA00023004"/>
    </source>
</evidence>
<dbReference type="GO" id="GO:0046872">
    <property type="term" value="F:metal ion binding"/>
    <property type="evidence" value="ECO:0007669"/>
    <property type="project" value="UniProtKB-KW"/>
</dbReference>
<keyword evidence="4" id="KW-0175">Coiled coil</keyword>
<dbReference type="GO" id="GO:0016491">
    <property type="term" value="F:oxidoreductase activity"/>
    <property type="evidence" value="ECO:0007669"/>
    <property type="project" value="UniProtKB-KW"/>
</dbReference>
<accession>A0AAJ6TRU2</accession>
<dbReference type="InterPro" id="IPR005123">
    <property type="entry name" value="Oxoglu/Fe-dep_dioxygenase_dom"/>
</dbReference>
<proteinExistence type="inferred from homology"/>
<reference evidence="7" key="1">
    <citation type="submission" date="2025-08" db="UniProtKB">
        <authorList>
            <consortium name="RefSeq"/>
        </authorList>
    </citation>
    <scope>IDENTIFICATION</scope>
</reference>
<keyword evidence="1 3" id="KW-0479">Metal-binding</keyword>
<feature type="domain" description="Fe2OG dioxygenase" evidence="5">
    <location>
        <begin position="153"/>
        <end position="252"/>
    </location>
</feature>
<dbReference type="SUPFAM" id="SSF51197">
    <property type="entry name" value="Clavaminate synthase-like"/>
    <property type="match status" value="1"/>
</dbReference>
<organism evidence="6 7">
    <name type="scientific">Populus euphratica</name>
    <name type="common">Euphrates poplar</name>
    <dbReference type="NCBI Taxonomy" id="75702"/>
    <lineage>
        <taxon>Eukaryota</taxon>
        <taxon>Viridiplantae</taxon>
        <taxon>Streptophyta</taxon>
        <taxon>Embryophyta</taxon>
        <taxon>Tracheophyta</taxon>
        <taxon>Spermatophyta</taxon>
        <taxon>Magnoliopsida</taxon>
        <taxon>eudicotyledons</taxon>
        <taxon>Gunneridae</taxon>
        <taxon>Pentapetalae</taxon>
        <taxon>rosids</taxon>
        <taxon>fabids</taxon>
        <taxon>Malpighiales</taxon>
        <taxon>Salicaceae</taxon>
        <taxon>Saliceae</taxon>
        <taxon>Populus</taxon>
    </lineage>
</organism>
<evidence type="ECO:0000313" key="6">
    <source>
        <dbReference type="Proteomes" id="UP000694918"/>
    </source>
</evidence>
<dbReference type="InterPro" id="IPR050231">
    <property type="entry name" value="Iron_ascorbate_oxido_reductase"/>
</dbReference>
<dbReference type="AlphaFoldDB" id="A0AAJ6TRU2"/>
<dbReference type="PROSITE" id="PS51471">
    <property type="entry name" value="FE2OG_OXY"/>
    <property type="match status" value="1"/>
</dbReference>
<evidence type="ECO:0000256" key="3">
    <source>
        <dbReference type="RuleBase" id="RU003682"/>
    </source>
</evidence>
<dbReference type="InterPro" id="IPR027443">
    <property type="entry name" value="IPNS-like_sf"/>
</dbReference>
<dbReference type="Pfam" id="PF03171">
    <property type="entry name" value="2OG-FeII_Oxy"/>
    <property type="match status" value="1"/>
</dbReference>
<evidence type="ECO:0000313" key="7">
    <source>
        <dbReference type="RefSeq" id="XP_011016136.1"/>
    </source>
</evidence>
<keyword evidence="3" id="KW-0560">Oxidoreductase</keyword>
<name>A0AAJ6TRU2_POPEU</name>
<feature type="coiled-coil region" evidence="4">
    <location>
        <begin position="110"/>
        <end position="137"/>
    </location>
</feature>
<dbReference type="InterPro" id="IPR026992">
    <property type="entry name" value="DIOX_N"/>
</dbReference>
<sequence>MDPPFEEKYKSLLTNGTLLSKDKDDAAREWGFFQVVNHGIPQEILERIQLEQRKLFHHPFSKKAEENILNLSENNGYRWGNHTATCLRQISWSEAFHMPLTDISKIGGDNKSLRESIEAYAATAEKLAKEMTEILAENLDVSSTYFQENCLPETNYLRMNRYPPCPFYSEVFGILPHTDSCFVNVLIQDQIGGLQLWVNGEWISVKPHPEALLINLGDLFQALSNDVYKSIRHRVLASKQVERLSLAYLYCPRNDAVIESGMKPSIYRKFTFEELMKQNSRDIEETGCKLGISRFLM</sequence>
<protein>
    <submittedName>
        <fullName evidence="7">Gibberellin 2-beta-dioxygenase 8-like</fullName>
    </submittedName>
</protein>
<evidence type="ECO:0000259" key="5">
    <source>
        <dbReference type="PROSITE" id="PS51471"/>
    </source>
</evidence>
<keyword evidence="6" id="KW-1185">Reference proteome</keyword>